<dbReference type="Proteomes" id="UP001596540">
    <property type="component" value="Unassembled WGS sequence"/>
</dbReference>
<evidence type="ECO:0000313" key="2">
    <source>
        <dbReference type="EMBL" id="MFC7328738.1"/>
    </source>
</evidence>
<gene>
    <name evidence="2" type="ORF">ACFQRF_13380</name>
</gene>
<feature type="non-terminal residue" evidence="2">
    <location>
        <position position="1"/>
    </location>
</feature>
<comment type="caution">
    <text evidence="2">The sequence shown here is derived from an EMBL/GenBank/DDBJ whole genome shotgun (WGS) entry which is preliminary data.</text>
</comment>
<dbReference type="Pfam" id="PF02734">
    <property type="entry name" value="Dak2"/>
    <property type="match status" value="1"/>
</dbReference>
<dbReference type="InterPro" id="IPR036117">
    <property type="entry name" value="DhaL_dom_sf"/>
</dbReference>
<protein>
    <submittedName>
        <fullName evidence="2">DAK2 domain-containing protein</fullName>
    </submittedName>
</protein>
<accession>A0ABW2KH75</accession>
<organism evidence="2 3">
    <name type="scientific">Marinactinospora rubrisoli</name>
    <dbReference type="NCBI Taxonomy" id="2715399"/>
    <lineage>
        <taxon>Bacteria</taxon>
        <taxon>Bacillati</taxon>
        <taxon>Actinomycetota</taxon>
        <taxon>Actinomycetes</taxon>
        <taxon>Streptosporangiales</taxon>
        <taxon>Nocardiopsidaceae</taxon>
        <taxon>Marinactinospora</taxon>
    </lineage>
</organism>
<dbReference type="PROSITE" id="PS51480">
    <property type="entry name" value="DHAL"/>
    <property type="match status" value="1"/>
</dbReference>
<dbReference type="Gene3D" id="1.25.40.340">
    <property type="match status" value="1"/>
</dbReference>
<proteinExistence type="predicted"/>
<evidence type="ECO:0000259" key="1">
    <source>
        <dbReference type="PROSITE" id="PS51480"/>
    </source>
</evidence>
<evidence type="ECO:0000313" key="3">
    <source>
        <dbReference type="Proteomes" id="UP001596540"/>
    </source>
</evidence>
<name>A0ABW2KH75_9ACTN</name>
<dbReference type="SUPFAM" id="SSF101473">
    <property type="entry name" value="DhaL-like"/>
    <property type="match status" value="1"/>
</dbReference>
<dbReference type="RefSeq" id="WP_379871383.1">
    <property type="nucleotide sequence ID" value="NZ_JBHTBH010000005.1"/>
</dbReference>
<sequence>PAEAGGDLAPAARAAAEAAEAGLRATAPLRARRGRASYLGERSVGHEDPGAASTALLQRALADAAARPAG</sequence>
<reference evidence="3" key="1">
    <citation type="journal article" date="2019" name="Int. J. Syst. Evol. Microbiol.">
        <title>The Global Catalogue of Microorganisms (GCM) 10K type strain sequencing project: providing services to taxonomists for standard genome sequencing and annotation.</title>
        <authorList>
            <consortium name="The Broad Institute Genomics Platform"/>
            <consortium name="The Broad Institute Genome Sequencing Center for Infectious Disease"/>
            <person name="Wu L."/>
            <person name="Ma J."/>
        </authorList>
    </citation>
    <scope>NUCLEOTIDE SEQUENCE [LARGE SCALE GENOMIC DNA]</scope>
    <source>
        <strain evidence="3">CGMCC 4.7382</strain>
    </source>
</reference>
<keyword evidence="3" id="KW-1185">Reference proteome</keyword>
<feature type="domain" description="DhaL" evidence="1">
    <location>
        <begin position="1"/>
        <end position="63"/>
    </location>
</feature>
<dbReference type="InterPro" id="IPR004007">
    <property type="entry name" value="DhaL_dom"/>
</dbReference>
<dbReference type="EMBL" id="JBHTBH010000005">
    <property type="protein sequence ID" value="MFC7328738.1"/>
    <property type="molecule type" value="Genomic_DNA"/>
</dbReference>